<evidence type="ECO:0000313" key="2">
    <source>
        <dbReference type="Proteomes" id="UP001595886"/>
    </source>
</evidence>
<organism evidence="1 2">
    <name type="scientific">Dokdonella ginsengisoli</name>
    <dbReference type="NCBI Taxonomy" id="363846"/>
    <lineage>
        <taxon>Bacteria</taxon>
        <taxon>Pseudomonadati</taxon>
        <taxon>Pseudomonadota</taxon>
        <taxon>Gammaproteobacteria</taxon>
        <taxon>Lysobacterales</taxon>
        <taxon>Rhodanobacteraceae</taxon>
        <taxon>Dokdonella</taxon>
    </lineage>
</organism>
<keyword evidence="2" id="KW-1185">Reference proteome</keyword>
<proteinExistence type="predicted"/>
<accession>A0ABV9QQD0</accession>
<dbReference type="Proteomes" id="UP001595886">
    <property type="component" value="Unassembled WGS sequence"/>
</dbReference>
<evidence type="ECO:0000313" key="1">
    <source>
        <dbReference type="EMBL" id="MFC4819520.1"/>
    </source>
</evidence>
<comment type="caution">
    <text evidence="1">The sequence shown here is derived from an EMBL/GenBank/DDBJ whole genome shotgun (WGS) entry which is preliminary data.</text>
</comment>
<reference evidence="2" key="1">
    <citation type="journal article" date="2019" name="Int. J. Syst. Evol. Microbiol.">
        <title>The Global Catalogue of Microorganisms (GCM) 10K type strain sequencing project: providing services to taxonomists for standard genome sequencing and annotation.</title>
        <authorList>
            <consortium name="The Broad Institute Genomics Platform"/>
            <consortium name="The Broad Institute Genome Sequencing Center for Infectious Disease"/>
            <person name="Wu L."/>
            <person name="Ma J."/>
        </authorList>
    </citation>
    <scope>NUCLEOTIDE SEQUENCE [LARGE SCALE GENOMIC DNA]</scope>
    <source>
        <strain evidence="2">CCUG 30340</strain>
    </source>
</reference>
<name>A0ABV9QQD0_9GAMM</name>
<feature type="non-terminal residue" evidence="1">
    <location>
        <position position="1"/>
    </location>
</feature>
<dbReference type="EMBL" id="JBHSHD010000003">
    <property type="protein sequence ID" value="MFC4819520.1"/>
    <property type="molecule type" value="Genomic_DNA"/>
</dbReference>
<protein>
    <submittedName>
        <fullName evidence="1">Uncharacterized protein</fullName>
    </submittedName>
</protein>
<sequence>GVVLVAPAAPPKPAGLLADVARALRFARLDCTACEAPDEAALQEARAFVLFGEAQVRSLGARLPAQRQREVGWVVTGEAVALAGDAQAKRALWSELRRLVRALR</sequence>
<gene>
    <name evidence="1" type="ORF">ACFO6Q_04250</name>
</gene>